<evidence type="ECO:0000313" key="2">
    <source>
        <dbReference type="Proteomes" id="UP000030182"/>
    </source>
</evidence>
<organism evidence="1 2">
    <name type="scientific">Dermabacter hominis 1368</name>
    <dbReference type="NCBI Taxonomy" id="1450519"/>
    <lineage>
        <taxon>Bacteria</taxon>
        <taxon>Bacillati</taxon>
        <taxon>Actinomycetota</taxon>
        <taxon>Actinomycetes</taxon>
        <taxon>Micrococcales</taxon>
        <taxon>Dermabacteraceae</taxon>
        <taxon>Dermabacter</taxon>
    </lineage>
</organism>
<evidence type="ECO:0000313" key="1">
    <source>
        <dbReference type="EMBL" id="KDS92721.1"/>
    </source>
</evidence>
<protein>
    <submittedName>
        <fullName evidence="1">Uncharacterized protein</fullName>
    </submittedName>
</protein>
<proteinExistence type="predicted"/>
<accession>A0ABR4SHQ7</accession>
<sequence length="47" mass="5221">MCAPHPDGRGGFMCWVWPKDLPDTVFSVQSRDASMEEIIKVAEAVRG</sequence>
<gene>
    <name evidence="1" type="ORF">DHOM_09335</name>
</gene>
<name>A0ABR4SHQ7_9MICO</name>
<dbReference type="EMBL" id="JDRS01000016">
    <property type="protein sequence ID" value="KDS92721.1"/>
    <property type="molecule type" value="Genomic_DNA"/>
</dbReference>
<reference evidence="1 2" key="1">
    <citation type="submission" date="2014-01" db="EMBL/GenBank/DDBJ databases">
        <title>Draft genome sequence of the multidrug-resistant clinical isolate Dermabacter hominis 1368.</title>
        <authorList>
            <person name="Albersmeier A."/>
            <person name="Bomholt C."/>
            <person name="Glaub A."/>
            <person name="Ruckert C."/>
            <person name="Soriano F."/>
            <person name="Fernandez-Natal I."/>
            <person name="Tauch A."/>
        </authorList>
    </citation>
    <scope>NUCLEOTIDE SEQUENCE [LARGE SCALE GENOMIC DNA]</scope>
    <source>
        <strain evidence="1 2">1368</strain>
    </source>
</reference>
<dbReference type="Proteomes" id="UP000030182">
    <property type="component" value="Unassembled WGS sequence"/>
</dbReference>
<comment type="caution">
    <text evidence="1">The sequence shown here is derived from an EMBL/GenBank/DDBJ whole genome shotgun (WGS) entry which is preliminary data.</text>
</comment>
<keyword evidence="2" id="KW-1185">Reference proteome</keyword>